<evidence type="ECO:0000256" key="1">
    <source>
        <dbReference type="ARBA" id="ARBA00022679"/>
    </source>
</evidence>
<dbReference type="STRING" id="933388.S8AZ27"/>
<dbReference type="PANTHER" id="PTHR11364">
    <property type="entry name" value="THIOSULFATE SULFERTANSFERASE"/>
    <property type="match status" value="1"/>
</dbReference>
<dbReference type="CDD" id="cd01448">
    <property type="entry name" value="TST_Repeat_1"/>
    <property type="match status" value="1"/>
</dbReference>
<evidence type="ECO:0000313" key="5">
    <source>
        <dbReference type="Proteomes" id="UP000019376"/>
    </source>
</evidence>
<feature type="domain" description="Rhodanese" evidence="3">
    <location>
        <begin position="48"/>
        <end position="138"/>
    </location>
</feature>
<keyword evidence="1" id="KW-0808">Transferase</keyword>
<dbReference type="SMART" id="SM00450">
    <property type="entry name" value="RHOD"/>
    <property type="match status" value="2"/>
</dbReference>
<protein>
    <recommendedName>
        <fullName evidence="3">Rhodanese domain-containing protein</fullName>
    </recommendedName>
</protein>
<dbReference type="PhylomeDB" id="S8AZ27"/>
<evidence type="ECO:0000259" key="3">
    <source>
        <dbReference type="PROSITE" id="PS50206"/>
    </source>
</evidence>
<dbReference type="Gene3D" id="3.40.250.10">
    <property type="entry name" value="Rhodanese-like domain"/>
    <property type="match status" value="2"/>
</dbReference>
<proteinExistence type="predicted"/>
<evidence type="ECO:0000313" key="4">
    <source>
        <dbReference type="EMBL" id="EPS31693.1"/>
    </source>
</evidence>
<organism evidence="4 5">
    <name type="scientific">Penicillium oxalicum (strain 114-2 / CGMCC 5302)</name>
    <name type="common">Penicillium decumbens</name>
    <dbReference type="NCBI Taxonomy" id="933388"/>
    <lineage>
        <taxon>Eukaryota</taxon>
        <taxon>Fungi</taxon>
        <taxon>Dikarya</taxon>
        <taxon>Ascomycota</taxon>
        <taxon>Pezizomycotina</taxon>
        <taxon>Eurotiomycetes</taxon>
        <taxon>Eurotiomycetidae</taxon>
        <taxon>Eurotiales</taxon>
        <taxon>Aspergillaceae</taxon>
        <taxon>Penicillium</taxon>
    </lineage>
</organism>
<gene>
    <name evidence="4" type="ORF">PDE_06650</name>
</gene>
<dbReference type="PANTHER" id="PTHR11364:SF27">
    <property type="entry name" value="SULFURTRANSFERASE"/>
    <property type="match status" value="1"/>
</dbReference>
<dbReference type="GO" id="GO:0005739">
    <property type="term" value="C:mitochondrion"/>
    <property type="evidence" value="ECO:0007669"/>
    <property type="project" value="TreeGrafter"/>
</dbReference>
<dbReference type="Pfam" id="PF00581">
    <property type="entry name" value="Rhodanese"/>
    <property type="match status" value="1"/>
</dbReference>
<keyword evidence="2" id="KW-0677">Repeat</keyword>
<dbReference type="GO" id="GO:0004792">
    <property type="term" value="F:thiosulfate-cyanide sulfurtransferase activity"/>
    <property type="evidence" value="ECO:0007669"/>
    <property type="project" value="TreeGrafter"/>
</dbReference>
<reference evidence="4 5" key="1">
    <citation type="journal article" date="2013" name="PLoS ONE">
        <title>Genomic and secretomic analyses reveal unique features of the lignocellulolytic enzyme system of Penicillium decumbens.</title>
        <authorList>
            <person name="Liu G."/>
            <person name="Zhang L."/>
            <person name="Wei X."/>
            <person name="Zou G."/>
            <person name="Qin Y."/>
            <person name="Ma L."/>
            <person name="Li J."/>
            <person name="Zheng H."/>
            <person name="Wang S."/>
            <person name="Wang C."/>
            <person name="Xun L."/>
            <person name="Zhao G.-P."/>
            <person name="Zhou Z."/>
            <person name="Qu Y."/>
        </authorList>
    </citation>
    <scope>NUCLEOTIDE SEQUENCE [LARGE SCALE GENOMIC DNA]</scope>
    <source>
        <strain evidence="5">114-2 / CGMCC 5302</strain>
    </source>
</reference>
<dbReference type="InterPro" id="IPR045078">
    <property type="entry name" value="TST/MPST-like"/>
</dbReference>
<keyword evidence="5" id="KW-1185">Reference proteome</keyword>
<feature type="domain" description="Rhodanese" evidence="3">
    <location>
        <begin position="189"/>
        <end position="304"/>
    </location>
</feature>
<sequence length="310" mass="33860">MTDPFTSLFVTPAQLHAALAEARSSSGPRVIPLVAGRNSNVESFESQHVPGSRFFNMDLIRDTASPYPMMLPTASQFARFMSHLRIRPEDILVIYDPLEPGFYSSPRVAWTCQYFGHHAVHILNTFPKYVQEGYPVSSGSVRECLTAPTAEHPAEMSYPERPVPDTNRVISFEELSKTLMDPSHTTTAGEVKLQILDSRPSGRFAGPVDTDLSVLPRGHIPSAVNVPFSSLLGPEKTVWSPRELADLLVKAGVKEGVPTVVYCNTGVTAAGLDIALQASGLTLETRLYDGSWSEWTKRADPKSMLASTGS</sequence>
<evidence type="ECO:0000256" key="2">
    <source>
        <dbReference type="ARBA" id="ARBA00022737"/>
    </source>
</evidence>
<dbReference type="CDD" id="cd01449">
    <property type="entry name" value="TST_Repeat_2"/>
    <property type="match status" value="1"/>
</dbReference>
<accession>S8AZ27</accession>
<dbReference type="AlphaFoldDB" id="S8AZ27"/>
<dbReference type="InterPro" id="IPR001763">
    <property type="entry name" value="Rhodanese-like_dom"/>
</dbReference>
<name>S8AZ27_PENO1</name>
<dbReference type="InterPro" id="IPR036873">
    <property type="entry name" value="Rhodanese-like_dom_sf"/>
</dbReference>
<dbReference type="Proteomes" id="UP000019376">
    <property type="component" value="Unassembled WGS sequence"/>
</dbReference>
<dbReference type="eggNOG" id="KOG1529">
    <property type="taxonomic scope" value="Eukaryota"/>
</dbReference>
<dbReference type="HOGENOM" id="CLU_031618_3_1_1"/>
<dbReference type="SUPFAM" id="SSF52821">
    <property type="entry name" value="Rhodanese/Cell cycle control phosphatase"/>
    <property type="match status" value="2"/>
</dbReference>
<dbReference type="EMBL" id="KB644414">
    <property type="protein sequence ID" value="EPS31693.1"/>
    <property type="molecule type" value="Genomic_DNA"/>
</dbReference>
<dbReference type="OrthoDB" id="270167at2759"/>
<dbReference type="PROSITE" id="PS50206">
    <property type="entry name" value="RHODANESE_3"/>
    <property type="match status" value="2"/>
</dbReference>